<evidence type="ECO:0000313" key="5">
    <source>
        <dbReference type="EMBL" id="PKU70204.1"/>
    </source>
</evidence>
<proteinExistence type="predicted"/>
<sequence length="439" mass="48136">MPPRKKKTAKTPQKTKSSTPSSTAATINPTPTPPEPSLTSDAAAFNDLSVENDQRPLPETGHGPEPETKPEGEIANELDVNPSREPEAITTAPEASEPAAEEVPEAPGVNTAETTTAEPIEKPSTKTVLRVRKVVRKKIVKKLVPKGSVAAKKVDDLPELDDLASSRETSEKDLNPNSVLDSSIQQDATKEAFKPDAFQQLEPVNPVPEAEDNVEIKEKCLQMEAKDDVLKTRKVVRKKIVKKLVPKGSLAAKKVDAEPLQDGIVSLGENTEKYLNPNSALPSTIQQDAPVMTFNPDDNQQPEVKMEEDNKLESGKSDDNLEIKEECGQMELKDDNLESGKEGDGLEAAVVEQEVMGLSERMKRRKAEIFIGGLDRDAKEEDIRSVFGKIGEILELRMMMDGQTGKNKGYAFLRYVEPSQAKRAVAEFAKVEVCSFFHC</sequence>
<dbReference type="GO" id="GO:0003723">
    <property type="term" value="F:RNA binding"/>
    <property type="evidence" value="ECO:0007669"/>
    <property type="project" value="UniProtKB-UniRule"/>
</dbReference>
<dbReference type="AlphaFoldDB" id="A0A2I0W3H5"/>
<evidence type="ECO:0000256" key="1">
    <source>
        <dbReference type="ARBA" id="ARBA00022884"/>
    </source>
</evidence>
<feature type="region of interest" description="Disordered" evidence="3">
    <location>
        <begin position="150"/>
        <end position="185"/>
    </location>
</feature>
<dbReference type="InterPro" id="IPR012677">
    <property type="entry name" value="Nucleotide-bd_a/b_plait_sf"/>
</dbReference>
<feature type="region of interest" description="Disordered" evidence="3">
    <location>
        <begin position="1"/>
        <end position="127"/>
    </location>
</feature>
<evidence type="ECO:0000259" key="4">
    <source>
        <dbReference type="PROSITE" id="PS50102"/>
    </source>
</evidence>
<organism evidence="5 6">
    <name type="scientific">Dendrobium catenatum</name>
    <dbReference type="NCBI Taxonomy" id="906689"/>
    <lineage>
        <taxon>Eukaryota</taxon>
        <taxon>Viridiplantae</taxon>
        <taxon>Streptophyta</taxon>
        <taxon>Embryophyta</taxon>
        <taxon>Tracheophyta</taxon>
        <taxon>Spermatophyta</taxon>
        <taxon>Magnoliopsida</taxon>
        <taxon>Liliopsida</taxon>
        <taxon>Asparagales</taxon>
        <taxon>Orchidaceae</taxon>
        <taxon>Epidendroideae</taxon>
        <taxon>Malaxideae</taxon>
        <taxon>Dendrobiinae</taxon>
        <taxon>Dendrobium</taxon>
    </lineage>
</organism>
<dbReference type="SUPFAM" id="SSF54928">
    <property type="entry name" value="RNA-binding domain, RBD"/>
    <property type="match status" value="1"/>
</dbReference>
<gene>
    <name evidence="5" type="ORF">MA16_Dca010325</name>
</gene>
<dbReference type="SMART" id="SM00360">
    <property type="entry name" value="RRM"/>
    <property type="match status" value="1"/>
</dbReference>
<feature type="region of interest" description="Disordered" evidence="3">
    <location>
        <begin position="295"/>
        <end position="316"/>
    </location>
</feature>
<name>A0A2I0W3H5_9ASPA</name>
<keyword evidence="6" id="KW-1185">Reference proteome</keyword>
<dbReference type="PANTHER" id="PTHR21245">
    <property type="entry name" value="HETEROGENEOUS NUCLEAR RIBONUCLEOPROTEIN"/>
    <property type="match status" value="1"/>
</dbReference>
<dbReference type="EMBL" id="KZ502946">
    <property type="protein sequence ID" value="PKU70204.1"/>
    <property type="molecule type" value="Genomic_DNA"/>
</dbReference>
<feature type="compositionally biased region" description="Polar residues" evidence="3">
    <location>
        <begin position="175"/>
        <end position="185"/>
    </location>
</feature>
<dbReference type="Pfam" id="PF00076">
    <property type="entry name" value="RRM_1"/>
    <property type="match status" value="1"/>
</dbReference>
<feature type="compositionally biased region" description="Basic and acidic residues" evidence="3">
    <location>
        <begin position="52"/>
        <end position="72"/>
    </location>
</feature>
<dbReference type="InterPro" id="IPR000504">
    <property type="entry name" value="RRM_dom"/>
</dbReference>
<reference evidence="5 6" key="1">
    <citation type="journal article" date="2016" name="Sci. Rep.">
        <title>The Dendrobium catenatum Lindl. genome sequence provides insights into polysaccharide synthase, floral development and adaptive evolution.</title>
        <authorList>
            <person name="Zhang G.Q."/>
            <person name="Xu Q."/>
            <person name="Bian C."/>
            <person name="Tsai W.C."/>
            <person name="Yeh C.M."/>
            <person name="Liu K.W."/>
            <person name="Yoshida K."/>
            <person name="Zhang L.S."/>
            <person name="Chang S.B."/>
            <person name="Chen F."/>
            <person name="Shi Y."/>
            <person name="Su Y.Y."/>
            <person name="Zhang Y.Q."/>
            <person name="Chen L.J."/>
            <person name="Yin Y."/>
            <person name="Lin M."/>
            <person name="Huang H."/>
            <person name="Deng H."/>
            <person name="Wang Z.W."/>
            <person name="Zhu S.L."/>
            <person name="Zhao X."/>
            <person name="Deng C."/>
            <person name="Niu S.C."/>
            <person name="Huang J."/>
            <person name="Wang M."/>
            <person name="Liu G.H."/>
            <person name="Yang H.J."/>
            <person name="Xiao X.J."/>
            <person name="Hsiao Y.Y."/>
            <person name="Wu W.L."/>
            <person name="Chen Y.Y."/>
            <person name="Mitsuda N."/>
            <person name="Ohme-Takagi M."/>
            <person name="Luo Y.B."/>
            <person name="Van de Peer Y."/>
            <person name="Liu Z.J."/>
        </authorList>
    </citation>
    <scope>NUCLEOTIDE SEQUENCE [LARGE SCALE GENOMIC DNA]</scope>
    <source>
        <tissue evidence="5">The whole plant</tissue>
    </source>
</reference>
<feature type="domain" description="RRM" evidence="4">
    <location>
        <begin position="367"/>
        <end position="439"/>
    </location>
</feature>
<feature type="compositionally biased region" description="Low complexity" evidence="3">
    <location>
        <begin position="88"/>
        <end position="98"/>
    </location>
</feature>
<dbReference type="CDD" id="cd00590">
    <property type="entry name" value="RRM_SF"/>
    <property type="match status" value="1"/>
</dbReference>
<evidence type="ECO:0000256" key="2">
    <source>
        <dbReference type="PROSITE-ProRule" id="PRU00176"/>
    </source>
</evidence>
<reference evidence="5 6" key="2">
    <citation type="journal article" date="2017" name="Nature">
        <title>The Apostasia genome and the evolution of orchids.</title>
        <authorList>
            <person name="Zhang G.Q."/>
            <person name="Liu K.W."/>
            <person name="Li Z."/>
            <person name="Lohaus R."/>
            <person name="Hsiao Y.Y."/>
            <person name="Niu S.C."/>
            <person name="Wang J.Y."/>
            <person name="Lin Y.C."/>
            <person name="Xu Q."/>
            <person name="Chen L.J."/>
            <person name="Yoshida K."/>
            <person name="Fujiwara S."/>
            <person name="Wang Z.W."/>
            <person name="Zhang Y.Q."/>
            <person name="Mitsuda N."/>
            <person name="Wang M."/>
            <person name="Liu G.H."/>
            <person name="Pecoraro L."/>
            <person name="Huang H.X."/>
            <person name="Xiao X.J."/>
            <person name="Lin M."/>
            <person name="Wu X.Y."/>
            <person name="Wu W.L."/>
            <person name="Chen Y.Y."/>
            <person name="Chang S.B."/>
            <person name="Sakamoto S."/>
            <person name="Ohme-Takagi M."/>
            <person name="Yagi M."/>
            <person name="Zeng S.J."/>
            <person name="Shen C.Y."/>
            <person name="Yeh C.M."/>
            <person name="Luo Y.B."/>
            <person name="Tsai W.C."/>
            <person name="Van de Peer Y."/>
            <person name="Liu Z.J."/>
        </authorList>
    </citation>
    <scope>NUCLEOTIDE SEQUENCE [LARGE SCALE GENOMIC DNA]</scope>
    <source>
        <tissue evidence="5">The whole plant</tissue>
    </source>
</reference>
<evidence type="ECO:0000313" key="6">
    <source>
        <dbReference type="Proteomes" id="UP000233837"/>
    </source>
</evidence>
<feature type="compositionally biased region" description="Basic and acidic residues" evidence="3">
    <location>
        <begin position="304"/>
        <end position="316"/>
    </location>
</feature>
<dbReference type="PROSITE" id="PS50102">
    <property type="entry name" value="RRM"/>
    <property type="match status" value="1"/>
</dbReference>
<feature type="compositionally biased region" description="Basic and acidic residues" evidence="3">
    <location>
        <begin position="164"/>
        <end position="174"/>
    </location>
</feature>
<dbReference type="STRING" id="906689.A0A2I0W3H5"/>
<dbReference type="Proteomes" id="UP000233837">
    <property type="component" value="Unassembled WGS sequence"/>
</dbReference>
<evidence type="ECO:0000256" key="3">
    <source>
        <dbReference type="SAM" id="MobiDB-lite"/>
    </source>
</evidence>
<accession>A0A2I0W3H5</accession>
<dbReference type="Gene3D" id="3.30.70.330">
    <property type="match status" value="1"/>
</dbReference>
<protein>
    <submittedName>
        <fullName evidence="5">Zinc finger CCCH domain-containing protein 25</fullName>
    </submittedName>
</protein>
<dbReference type="InterPro" id="IPR035979">
    <property type="entry name" value="RBD_domain_sf"/>
</dbReference>
<feature type="compositionally biased region" description="Low complexity" evidence="3">
    <location>
        <begin position="10"/>
        <end position="29"/>
    </location>
</feature>
<keyword evidence="1 2" id="KW-0694">RNA-binding</keyword>